<organism evidence="2 3">
    <name type="scientific">Nocardioides dokdonensis FR1436</name>
    <dbReference type="NCBI Taxonomy" id="1300347"/>
    <lineage>
        <taxon>Bacteria</taxon>
        <taxon>Bacillati</taxon>
        <taxon>Actinomycetota</taxon>
        <taxon>Actinomycetes</taxon>
        <taxon>Propionibacteriales</taxon>
        <taxon>Nocardioidaceae</taxon>
        <taxon>Nocardioides</taxon>
    </lineage>
</organism>
<sequence>MRAVVIYESMFGDNQQAARAIAAGLNEAGVAAEAIEVGTAPTAIGSDVDLLVVGSPDHAWGVTLAGRLTGYDGAAPRSHQILTGARPARGS</sequence>
<dbReference type="Gene3D" id="3.40.50.360">
    <property type="match status" value="1"/>
</dbReference>
<reference evidence="2 3" key="1">
    <citation type="submission" date="2016-03" db="EMBL/GenBank/DDBJ databases">
        <title>Complete genome sequence of a soil Actinobacterium, Nocardioides dokdonensis FR1436.</title>
        <authorList>
            <person name="Kwon S.-K."/>
            <person name="Kim K."/>
            <person name="Kim J.F."/>
        </authorList>
    </citation>
    <scope>NUCLEOTIDE SEQUENCE [LARGE SCALE GENOMIC DNA]</scope>
    <source>
        <strain evidence="2 3">FR1436</strain>
    </source>
</reference>
<feature type="domain" description="Flavodoxin-like" evidence="1">
    <location>
        <begin position="3"/>
        <end position="91"/>
    </location>
</feature>
<dbReference type="EMBL" id="CP015079">
    <property type="protein sequence ID" value="ANH39595.1"/>
    <property type="molecule type" value="Genomic_DNA"/>
</dbReference>
<dbReference type="RefSeq" id="WP_068111766.1">
    <property type="nucleotide sequence ID" value="NZ_CP015079.1"/>
</dbReference>
<keyword evidence="3" id="KW-1185">Reference proteome</keyword>
<dbReference type="InterPro" id="IPR029039">
    <property type="entry name" value="Flavoprotein-like_sf"/>
</dbReference>
<gene>
    <name evidence="2" type="ORF">I601_3188</name>
</gene>
<dbReference type="GO" id="GO:0010181">
    <property type="term" value="F:FMN binding"/>
    <property type="evidence" value="ECO:0007669"/>
    <property type="project" value="InterPro"/>
</dbReference>
<evidence type="ECO:0000313" key="2">
    <source>
        <dbReference type="EMBL" id="ANH39595.1"/>
    </source>
</evidence>
<dbReference type="PATRIC" id="fig|1300347.3.peg.3190"/>
<dbReference type="InterPro" id="IPR008254">
    <property type="entry name" value="Flavodoxin/NO_synth"/>
</dbReference>
<dbReference type="KEGG" id="ndk:I601_3188"/>
<proteinExistence type="predicted"/>
<dbReference type="Proteomes" id="UP000077868">
    <property type="component" value="Chromosome"/>
</dbReference>
<evidence type="ECO:0000259" key="1">
    <source>
        <dbReference type="PROSITE" id="PS50902"/>
    </source>
</evidence>
<protein>
    <recommendedName>
        <fullName evidence="1">Flavodoxin-like domain-containing protein</fullName>
    </recommendedName>
</protein>
<dbReference type="SUPFAM" id="SSF52218">
    <property type="entry name" value="Flavoproteins"/>
    <property type="match status" value="1"/>
</dbReference>
<dbReference type="AlphaFoldDB" id="A0A1A9GQ75"/>
<dbReference type="STRING" id="1300347.I601_3188"/>
<dbReference type="PROSITE" id="PS50902">
    <property type="entry name" value="FLAVODOXIN_LIKE"/>
    <property type="match status" value="1"/>
</dbReference>
<evidence type="ECO:0000313" key="3">
    <source>
        <dbReference type="Proteomes" id="UP000077868"/>
    </source>
</evidence>
<dbReference type="OrthoDB" id="3253043at2"/>
<accession>A0A1A9GQ75</accession>
<name>A0A1A9GQ75_9ACTN</name>